<evidence type="ECO:0000313" key="3">
    <source>
        <dbReference type="Proteomes" id="UP000030762"/>
    </source>
</evidence>
<feature type="transmembrane region" description="Helical" evidence="1">
    <location>
        <begin position="32"/>
        <end position="53"/>
    </location>
</feature>
<accession>T0QW39</accession>
<sequence length="569" mass="63466">MKTFKRESMTMVAVKGPRFSLPPRFAVRRQPIAFLLSVVMVVNIASMPMKAYLTEPLPSFRAPPPDERFANYSAFNAATLAANRAYYNALTIPNGTTYFSDDHRGAQVVRHAINLTNHRAMDRSECVSSFVLGFPGLIYYLPHQMDMVCALAAANAPNAADWDGRGSCFHSRFCSVEIGHVCVWLDAGDAVHGDPEAPQKLTLSFAFTSERFFLWLWIKLVYRCGITLLVVHRMWARYYAHCVALERTLVSRGHRPGLDEAHRYDLLLGDPTAIILLDPTIAFAFVVDMWMSTSSVGIAVLRATQNSDTAILLLTFIYLSRTVWFAYCALGLTSSFLKRCRLEHAFAEVDPTMLAVAVAIYGPLVSWLSGNVGFLALLYQWTFACLAPPTLVAEQNELAPGCAMYTLLIGSLPLCYGFIAPRFYCGFQGKSQTPRTLADYSSQRYNSVKSRLVFGFLEKLQKSSQQLLRGPETNLGGTVYAVFESNPRYKNCPTISMRSADVFVFCYRDDEVVQKIRLSLLSSLDCNASDPALAIRVRKSASPLFVSAIAPLQKGWEIQRPSKPSIWCI</sequence>
<feature type="transmembrane region" description="Helical" evidence="1">
    <location>
        <begin position="398"/>
        <end position="419"/>
    </location>
</feature>
<feature type="transmembrane region" description="Helical" evidence="1">
    <location>
        <begin position="311"/>
        <end position="332"/>
    </location>
</feature>
<dbReference type="InParanoid" id="T0QW39"/>
<protein>
    <submittedName>
        <fullName evidence="2">Uncharacterized protein</fullName>
    </submittedName>
</protein>
<proteinExistence type="predicted"/>
<evidence type="ECO:0000313" key="2">
    <source>
        <dbReference type="EMBL" id="EQC38891.1"/>
    </source>
</evidence>
<dbReference type="AlphaFoldDB" id="T0QW39"/>
<keyword evidence="1" id="KW-0472">Membrane</keyword>
<feature type="transmembrane region" description="Helical" evidence="1">
    <location>
        <begin position="353"/>
        <end position="378"/>
    </location>
</feature>
<organism evidence="2 3">
    <name type="scientific">Saprolegnia diclina (strain VS20)</name>
    <dbReference type="NCBI Taxonomy" id="1156394"/>
    <lineage>
        <taxon>Eukaryota</taxon>
        <taxon>Sar</taxon>
        <taxon>Stramenopiles</taxon>
        <taxon>Oomycota</taxon>
        <taxon>Saprolegniomycetes</taxon>
        <taxon>Saprolegniales</taxon>
        <taxon>Saprolegniaceae</taxon>
        <taxon>Saprolegnia</taxon>
    </lineage>
</organism>
<gene>
    <name evidence="2" type="ORF">SDRG_03849</name>
</gene>
<reference evidence="2 3" key="1">
    <citation type="submission" date="2012-04" db="EMBL/GenBank/DDBJ databases">
        <title>The Genome Sequence of Saprolegnia declina VS20.</title>
        <authorList>
            <consortium name="The Broad Institute Genome Sequencing Platform"/>
            <person name="Russ C."/>
            <person name="Nusbaum C."/>
            <person name="Tyler B."/>
            <person name="van West P."/>
            <person name="Dieguez-Uribeondo J."/>
            <person name="de Bruijn I."/>
            <person name="Tripathy S."/>
            <person name="Jiang R."/>
            <person name="Young S.K."/>
            <person name="Zeng Q."/>
            <person name="Gargeya S."/>
            <person name="Fitzgerald M."/>
            <person name="Haas B."/>
            <person name="Abouelleil A."/>
            <person name="Alvarado L."/>
            <person name="Arachchi H.M."/>
            <person name="Berlin A."/>
            <person name="Chapman S.B."/>
            <person name="Goldberg J."/>
            <person name="Griggs A."/>
            <person name="Gujja S."/>
            <person name="Hansen M."/>
            <person name="Howarth C."/>
            <person name="Imamovic A."/>
            <person name="Larimer J."/>
            <person name="McCowen C."/>
            <person name="Montmayeur A."/>
            <person name="Murphy C."/>
            <person name="Neiman D."/>
            <person name="Pearson M."/>
            <person name="Priest M."/>
            <person name="Roberts A."/>
            <person name="Saif S."/>
            <person name="Shea T."/>
            <person name="Sisk P."/>
            <person name="Sykes S."/>
            <person name="Wortman J."/>
            <person name="Nusbaum C."/>
            <person name="Birren B."/>
        </authorList>
    </citation>
    <scope>NUCLEOTIDE SEQUENCE [LARGE SCALE GENOMIC DNA]</scope>
    <source>
        <strain evidence="2 3">VS20</strain>
    </source>
</reference>
<keyword evidence="1" id="KW-0812">Transmembrane</keyword>
<dbReference type="RefSeq" id="XP_008607715.1">
    <property type="nucleotide sequence ID" value="XM_008609493.1"/>
</dbReference>
<evidence type="ECO:0000256" key="1">
    <source>
        <dbReference type="SAM" id="Phobius"/>
    </source>
</evidence>
<dbReference type="EMBL" id="JH767140">
    <property type="protein sequence ID" value="EQC38891.1"/>
    <property type="molecule type" value="Genomic_DNA"/>
</dbReference>
<name>T0QW39_SAPDV</name>
<dbReference type="OMA" id="IVIGHAC"/>
<keyword evidence="1" id="KW-1133">Transmembrane helix</keyword>
<dbReference type="VEuPathDB" id="FungiDB:SDRG_03849"/>
<feature type="transmembrane region" description="Helical" evidence="1">
    <location>
        <begin position="212"/>
        <end position="231"/>
    </location>
</feature>
<keyword evidence="3" id="KW-1185">Reference proteome</keyword>
<dbReference type="GeneID" id="19944576"/>
<dbReference type="Proteomes" id="UP000030762">
    <property type="component" value="Unassembled WGS sequence"/>
</dbReference>